<evidence type="ECO:0000313" key="3">
    <source>
        <dbReference type="EMBL" id="TWI12460.1"/>
    </source>
</evidence>
<dbReference type="InterPro" id="IPR029058">
    <property type="entry name" value="AB_hydrolase_fold"/>
</dbReference>
<dbReference type="InterPro" id="IPR050266">
    <property type="entry name" value="AB_hydrolase_sf"/>
</dbReference>
<sequence length="298" mass="33740">MKTIVLRINKDLPNYLCHFTKVAISILLLMIYGSVFAQKKYDFQVSIYGKGTPIILIPGYSCSGTVWTETVNHLKDKYECHVLTLPGFAGQAAIKEALLETMRNEIIAYTEAKKLQNPILLGHSLGGFLSLWIASTAPSLFQKVIVVDGGPFYPGMQNPNTSVEEVKKFVDKDALIAQFTSMGNQQLSVYAENIARQLVTDSIKAKTIAEWQVQSDRVTLASAFYEMMTTDIRQDLAKITIPVLVLGSKYETLEKSQQILSEQYKYVKKLTLHNTNSKHFIMYDQPIWFFKELDTFLK</sequence>
<keyword evidence="1" id="KW-1133">Transmembrane helix</keyword>
<feature type="transmembrane region" description="Helical" evidence="1">
    <location>
        <begin position="12"/>
        <end position="35"/>
    </location>
</feature>
<reference evidence="3 4" key="1">
    <citation type="journal article" date="2015" name="Stand. Genomic Sci.">
        <title>Genomic Encyclopedia of Bacterial and Archaeal Type Strains, Phase III: the genomes of soil and plant-associated and newly described type strains.</title>
        <authorList>
            <person name="Whitman W.B."/>
            <person name="Woyke T."/>
            <person name="Klenk H.P."/>
            <person name="Zhou Y."/>
            <person name="Lilburn T.G."/>
            <person name="Beck B.J."/>
            <person name="De Vos P."/>
            <person name="Vandamme P."/>
            <person name="Eisen J.A."/>
            <person name="Garrity G."/>
            <person name="Hugenholtz P."/>
            <person name="Kyrpides N.C."/>
        </authorList>
    </citation>
    <scope>NUCLEOTIDE SEQUENCE [LARGE SCALE GENOMIC DNA]</scope>
    <source>
        <strain evidence="3 4">CGMCC 1.6855</strain>
    </source>
</reference>
<evidence type="ECO:0000313" key="4">
    <source>
        <dbReference type="Proteomes" id="UP000315908"/>
    </source>
</evidence>
<dbReference type="AlphaFoldDB" id="A0A562LXU5"/>
<proteinExistence type="predicted"/>
<dbReference type="OrthoDB" id="7172093at2"/>
<accession>A0A562LXU5</accession>
<feature type="domain" description="AB hydrolase-1" evidence="2">
    <location>
        <begin position="53"/>
        <end position="168"/>
    </location>
</feature>
<dbReference type="PANTHER" id="PTHR43798">
    <property type="entry name" value="MONOACYLGLYCEROL LIPASE"/>
    <property type="match status" value="1"/>
</dbReference>
<name>A0A562LXU5_9SPHI</name>
<dbReference type="EMBL" id="VLKR01000066">
    <property type="protein sequence ID" value="TWI12460.1"/>
    <property type="molecule type" value="Genomic_DNA"/>
</dbReference>
<keyword evidence="1" id="KW-0812">Transmembrane</keyword>
<keyword evidence="1" id="KW-0472">Membrane</keyword>
<dbReference type="Gene3D" id="3.40.50.1820">
    <property type="entry name" value="alpha/beta hydrolase"/>
    <property type="match status" value="1"/>
</dbReference>
<dbReference type="Proteomes" id="UP000315908">
    <property type="component" value="Unassembled WGS sequence"/>
</dbReference>
<dbReference type="Pfam" id="PF00561">
    <property type="entry name" value="Abhydrolase_1"/>
    <property type="match status" value="1"/>
</dbReference>
<comment type="caution">
    <text evidence="3">The sequence shown here is derived from an EMBL/GenBank/DDBJ whole genome shotgun (WGS) entry which is preliminary data.</text>
</comment>
<evidence type="ECO:0000256" key="1">
    <source>
        <dbReference type="SAM" id="Phobius"/>
    </source>
</evidence>
<protein>
    <submittedName>
        <fullName evidence="3">Pimeloyl-ACP methyl ester carboxylesterase</fullName>
    </submittedName>
</protein>
<dbReference type="RefSeq" id="WP_145331487.1">
    <property type="nucleotide sequence ID" value="NZ_JBPFQP010000014.1"/>
</dbReference>
<evidence type="ECO:0000259" key="2">
    <source>
        <dbReference type="Pfam" id="PF00561"/>
    </source>
</evidence>
<dbReference type="SUPFAM" id="SSF53474">
    <property type="entry name" value="alpha/beta-Hydrolases"/>
    <property type="match status" value="1"/>
</dbReference>
<organism evidence="3 4">
    <name type="scientific">Sphingobacterium siyangense</name>
    <dbReference type="NCBI Taxonomy" id="459529"/>
    <lineage>
        <taxon>Bacteria</taxon>
        <taxon>Pseudomonadati</taxon>
        <taxon>Bacteroidota</taxon>
        <taxon>Sphingobacteriia</taxon>
        <taxon>Sphingobacteriales</taxon>
        <taxon>Sphingobacteriaceae</taxon>
        <taxon>Sphingobacterium</taxon>
    </lineage>
</organism>
<gene>
    <name evidence="3" type="ORF">IQ31_05584</name>
</gene>
<dbReference type="InterPro" id="IPR000073">
    <property type="entry name" value="AB_hydrolase_1"/>
</dbReference>